<name>A0A5C6B3G1_9PLAN</name>
<sequence>MLSTGGLKGCPANHRETCAQRQRVDGRIGKIFALPVRL</sequence>
<evidence type="ECO:0000313" key="1">
    <source>
        <dbReference type="EMBL" id="TWU06693.1"/>
    </source>
</evidence>
<dbReference type="AlphaFoldDB" id="A0A5C6B3G1"/>
<evidence type="ECO:0000313" key="2">
    <source>
        <dbReference type="Proteomes" id="UP000320735"/>
    </source>
</evidence>
<reference evidence="1 2" key="1">
    <citation type="submission" date="2019-02" db="EMBL/GenBank/DDBJ databases">
        <title>Deep-cultivation of Planctomycetes and their phenomic and genomic characterization uncovers novel biology.</title>
        <authorList>
            <person name="Wiegand S."/>
            <person name="Jogler M."/>
            <person name="Boedeker C."/>
            <person name="Pinto D."/>
            <person name="Vollmers J."/>
            <person name="Rivas-Marin E."/>
            <person name="Kohn T."/>
            <person name="Peeters S.H."/>
            <person name="Heuer A."/>
            <person name="Rast P."/>
            <person name="Oberbeckmann S."/>
            <person name="Bunk B."/>
            <person name="Jeske O."/>
            <person name="Meyerdierks A."/>
            <person name="Storesund J.E."/>
            <person name="Kallscheuer N."/>
            <person name="Luecker S."/>
            <person name="Lage O.M."/>
            <person name="Pohl T."/>
            <person name="Merkel B.J."/>
            <person name="Hornburger P."/>
            <person name="Mueller R.-W."/>
            <person name="Bruemmer F."/>
            <person name="Labrenz M."/>
            <person name="Spormann A.M."/>
            <person name="Op Den Camp H."/>
            <person name="Overmann J."/>
            <person name="Amann R."/>
            <person name="Jetten M.S.M."/>
            <person name="Mascher T."/>
            <person name="Medema M.H."/>
            <person name="Devos D.P."/>
            <person name="Kaster A.-K."/>
            <person name="Ovreas L."/>
            <person name="Rohde M."/>
            <person name="Galperin M.Y."/>
            <person name="Jogler C."/>
        </authorList>
    </citation>
    <scope>NUCLEOTIDE SEQUENCE [LARGE SCALE GENOMIC DNA]</scope>
    <source>
        <strain evidence="1 2">CA54</strain>
    </source>
</reference>
<organism evidence="1 2">
    <name type="scientific">Symmachiella macrocystis</name>
    <dbReference type="NCBI Taxonomy" id="2527985"/>
    <lineage>
        <taxon>Bacteria</taxon>
        <taxon>Pseudomonadati</taxon>
        <taxon>Planctomycetota</taxon>
        <taxon>Planctomycetia</taxon>
        <taxon>Planctomycetales</taxon>
        <taxon>Planctomycetaceae</taxon>
        <taxon>Symmachiella</taxon>
    </lineage>
</organism>
<dbReference type="Proteomes" id="UP000320735">
    <property type="component" value="Unassembled WGS sequence"/>
</dbReference>
<dbReference type="EMBL" id="SJPP01000003">
    <property type="protein sequence ID" value="TWU06693.1"/>
    <property type="molecule type" value="Genomic_DNA"/>
</dbReference>
<accession>A0A5C6B3G1</accession>
<proteinExistence type="predicted"/>
<comment type="caution">
    <text evidence="1">The sequence shown here is derived from an EMBL/GenBank/DDBJ whole genome shotgun (WGS) entry which is preliminary data.</text>
</comment>
<keyword evidence="2" id="KW-1185">Reference proteome</keyword>
<protein>
    <submittedName>
        <fullName evidence="1">Uncharacterized protein</fullName>
    </submittedName>
</protein>
<gene>
    <name evidence="1" type="ORF">CA54_50920</name>
</gene>